<keyword evidence="4 6" id="KW-0012">Acyltransferase</keyword>
<evidence type="ECO:0000256" key="4">
    <source>
        <dbReference type="ARBA" id="ARBA00023315"/>
    </source>
</evidence>
<comment type="catalytic activity">
    <reaction evidence="5 6">
        <text>holo-[ACP] + malonyl-CoA = malonyl-[ACP] + CoA</text>
        <dbReference type="Rhea" id="RHEA:41792"/>
        <dbReference type="Rhea" id="RHEA-COMP:9623"/>
        <dbReference type="Rhea" id="RHEA-COMP:9685"/>
        <dbReference type="ChEBI" id="CHEBI:57287"/>
        <dbReference type="ChEBI" id="CHEBI:57384"/>
        <dbReference type="ChEBI" id="CHEBI:64479"/>
        <dbReference type="ChEBI" id="CHEBI:78449"/>
        <dbReference type="EC" id="2.3.1.39"/>
    </reaction>
</comment>
<protein>
    <recommendedName>
        <fullName evidence="2 6">Malonyl CoA-acyl carrier protein transacylase</fullName>
        <ecNumber evidence="1 6">2.3.1.39</ecNumber>
    </recommendedName>
</protein>
<keyword evidence="10" id="KW-1185">Reference proteome</keyword>
<feature type="active site" evidence="7">
    <location>
        <position position="95"/>
    </location>
</feature>
<dbReference type="SMART" id="SM00827">
    <property type="entry name" value="PKS_AT"/>
    <property type="match status" value="1"/>
</dbReference>
<dbReference type="Proteomes" id="UP000253759">
    <property type="component" value="Unassembled WGS sequence"/>
</dbReference>
<dbReference type="InterPro" id="IPR004410">
    <property type="entry name" value="Malonyl_CoA-ACP_transAc_FabD"/>
</dbReference>
<dbReference type="InterPro" id="IPR001227">
    <property type="entry name" value="Ac_transferase_dom_sf"/>
</dbReference>
<reference evidence="10" key="1">
    <citation type="submission" date="2018-07" db="EMBL/GenBank/DDBJ databases">
        <authorList>
            <person name="Liu B.-T."/>
            <person name="Du Z."/>
        </authorList>
    </citation>
    <scope>NUCLEOTIDE SEQUENCE [LARGE SCALE GENOMIC DNA]</scope>
    <source>
        <strain evidence="10">XYN52</strain>
    </source>
</reference>
<evidence type="ECO:0000313" key="9">
    <source>
        <dbReference type="EMBL" id="RDE09857.1"/>
    </source>
</evidence>
<gene>
    <name evidence="9" type="primary">fabD</name>
    <name evidence="9" type="ORF">DVH29_04810</name>
</gene>
<dbReference type="EC" id="2.3.1.39" evidence="1 6"/>
<evidence type="ECO:0000256" key="2">
    <source>
        <dbReference type="ARBA" id="ARBA00018953"/>
    </source>
</evidence>
<dbReference type="OrthoDB" id="9808564at2"/>
<evidence type="ECO:0000313" key="10">
    <source>
        <dbReference type="Proteomes" id="UP000253759"/>
    </source>
</evidence>
<dbReference type="FunFam" id="3.30.70.250:FF:000001">
    <property type="entry name" value="Malonyl CoA-acyl carrier protein transacylase"/>
    <property type="match status" value="1"/>
</dbReference>
<comment type="caution">
    <text evidence="9">The sequence shown here is derived from an EMBL/GenBank/DDBJ whole genome shotgun (WGS) entry which is preliminary data.</text>
</comment>
<dbReference type="SUPFAM" id="SSF52151">
    <property type="entry name" value="FabD/lysophospholipase-like"/>
    <property type="match status" value="1"/>
</dbReference>
<dbReference type="PANTHER" id="PTHR42681">
    <property type="entry name" value="MALONYL-COA-ACYL CARRIER PROTEIN TRANSACYLASE, MITOCHONDRIAL"/>
    <property type="match status" value="1"/>
</dbReference>
<evidence type="ECO:0000256" key="1">
    <source>
        <dbReference type="ARBA" id="ARBA00013258"/>
    </source>
</evidence>
<proteinExistence type="inferred from homology"/>
<evidence type="ECO:0000256" key="5">
    <source>
        <dbReference type="ARBA" id="ARBA00048462"/>
    </source>
</evidence>
<evidence type="ECO:0000259" key="8">
    <source>
        <dbReference type="SMART" id="SM00827"/>
    </source>
</evidence>
<dbReference type="InterPro" id="IPR014043">
    <property type="entry name" value="Acyl_transferase_dom"/>
</dbReference>
<dbReference type="GO" id="GO:0005829">
    <property type="term" value="C:cytosol"/>
    <property type="evidence" value="ECO:0007669"/>
    <property type="project" value="TreeGrafter"/>
</dbReference>
<dbReference type="RefSeq" id="WP_114645020.1">
    <property type="nucleotide sequence ID" value="NZ_QQNH01000004.1"/>
</dbReference>
<feature type="domain" description="Malonyl-CoA:ACP transacylase (MAT)" evidence="8">
    <location>
        <begin position="7"/>
        <end position="306"/>
    </location>
</feature>
<dbReference type="PIRSF" id="PIRSF000446">
    <property type="entry name" value="Mct"/>
    <property type="match status" value="1"/>
</dbReference>
<dbReference type="InterPro" id="IPR016035">
    <property type="entry name" value="Acyl_Trfase/lysoPLipase"/>
</dbReference>
<dbReference type="GO" id="GO:0004314">
    <property type="term" value="F:[acyl-carrier-protein] S-malonyltransferase activity"/>
    <property type="evidence" value="ECO:0007669"/>
    <property type="project" value="UniProtKB-EC"/>
</dbReference>
<feature type="active site" evidence="7">
    <location>
        <position position="204"/>
    </location>
</feature>
<dbReference type="InterPro" id="IPR016036">
    <property type="entry name" value="Malonyl_transacylase_ACP-bd"/>
</dbReference>
<dbReference type="InterPro" id="IPR024925">
    <property type="entry name" value="Malonyl_CoA-ACP_transAc"/>
</dbReference>
<dbReference type="SUPFAM" id="SSF55048">
    <property type="entry name" value="Probable ACP-binding domain of malonyl-CoA ACP transacylase"/>
    <property type="match status" value="1"/>
</dbReference>
<dbReference type="EMBL" id="QQNH01000004">
    <property type="protein sequence ID" value="RDE09857.1"/>
    <property type="molecule type" value="Genomic_DNA"/>
</dbReference>
<name>A0A369W740_9HYPH</name>
<dbReference type="Gene3D" id="3.40.366.10">
    <property type="entry name" value="Malonyl-Coenzyme A Acyl Carrier Protein, domain 2"/>
    <property type="match status" value="1"/>
</dbReference>
<dbReference type="InterPro" id="IPR050858">
    <property type="entry name" value="Mal-CoA-ACP_Trans/PKS_FabD"/>
</dbReference>
<dbReference type="GO" id="GO:0006633">
    <property type="term" value="P:fatty acid biosynthetic process"/>
    <property type="evidence" value="ECO:0007669"/>
    <property type="project" value="TreeGrafter"/>
</dbReference>
<evidence type="ECO:0000256" key="3">
    <source>
        <dbReference type="ARBA" id="ARBA00022679"/>
    </source>
</evidence>
<dbReference type="AlphaFoldDB" id="A0A369W740"/>
<organism evidence="9 10">
    <name type="scientific">Pelagibacterium lacus</name>
    <dbReference type="NCBI Taxonomy" id="2282655"/>
    <lineage>
        <taxon>Bacteria</taxon>
        <taxon>Pseudomonadati</taxon>
        <taxon>Pseudomonadota</taxon>
        <taxon>Alphaproteobacteria</taxon>
        <taxon>Hyphomicrobiales</taxon>
        <taxon>Devosiaceae</taxon>
        <taxon>Pelagibacterium</taxon>
    </lineage>
</organism>
<dbReference type="Gene3D" id="3.30.70.250">
    <property type="entry name" value="Malonyl-CoA ACP transacylase, ACP-binding"/>
    <property type="match status" value="1"/>
</dbReference>
<sequence length="315" mass="32314">MSKPAFTFPGQGSQVVGMGRDLAQAYPEARAVFEEVDDALGLALSEIMFEGPDDSLRLTENAQPALMAASMAVVRVLEANGVSIAEAASYVAGHSLGEYSALCAAGTFSLADTARLLQTRGRAMQQAVPVGQGAMAAILGLEMDDVRAIANAAGEGSVCDVANDNSPGQVVVSGHVGAVERAIDLAKEKGAKRALPLPVSAPFHCALMQPAAEAMEAALAAVAMQAPVVPLVANVLAAPITDPADIRRRLVEQVTGMVRWTESVAWLSGEGGVGQCLEIGTGKVLTGLAKRINKDVTAQAIGTPADIDAFLAARG</sequence>
<dbReference type="PANTHER" id="PTHR42681:SF1">
    <property type="entry name" value="MALONYL-COA-ACYL CARRIER PROTEIN TRANSACYLASE, MITOCHONDRIAL"/>
    <property type="match status" value="1"/>
</dbReference>
<comment type="similarity">
    <text evidence="6">Belongs to the fabD family.</text>
</comment>
<evidence type="ECO:0000256" key="6">
    <source>
        <dbReference type="PIRNR" id="PIRNR000446"/>
    </source>
</evidence>
<keyword evidence="3 6" id="KW-0808">Transferase</keyword>
<evidence type="ECO:0000256" key="7">
    <source>
        <dbReference type="PIRSR" id="PIRSR000446-1"/>
    </source>
</evidence>
<accession>A0A369W740</accession>
<dbReference type="Pfam" id="PF00698">
    <property type="entry name" value="Acyl_transf_1"/>
    <property type="match status" value="1"/>
</dbReference>
<dbReference type="NCBIfam" id="TIGR00128">
    <property type="entry name" value="fabD"/>
    <property type="match status" value="1"/>
</dbReference>